<name>A0A0P1A7X6_PLAHL</name>
<dbReference type="RefSeq" id="XP_024572605.1">
    <property type="nucleotide sequence ID" value="XM_024717579.1"/>
</dbReference>
<evidence type="ECO:0000313" key="1">
    <source>
        <dbReference type="EMBL" id="CEG36236.1"/>
    </source>
</evidence>
<dbReference type="Proteomes" id="UP000054928">
    <property type="component" value="Unassembled WGS sequence"/>
</dbReference>
<dbReference type="EMBL" id="CCYD01000112">
    <property type="protein sequence ID" value="CEG36236.1"/>
    <property type="molecule type" value="Genomic_DNA"/>
</dbReference>
<dbReference type="AlphaFoldDB" id="A0A0P1A7X6"/>
<evidence type="ECO:0000313" key="2">
    <source>
        <dbReference type="Proteomes" id="UP000054928"/>
    </source>
</evidence>
<reference evidence="2" key="1">
    <citation type="submission" date="2014-09" db="EMBL/GenBank/DDBJ databases">
        <authorList>
            <person name="Sharma Rahul"/>
            <person name="Thines Marco"/>
        </authorList>
    </citation>
    <scope>NUCLEOTIDE SEQUENCE [LARGE SCALE GENOMIC DNA]</scope>
</reference>
<accession>A0A0P1A7X6</accession>
<organism evidence="1 2">
    <name type="scientific">Plasmopara halstedii</name>
    <name type="common">Downy mildew of sunflower</name>
    <dbReference type="NCBI Taxonomy" id="4781"/>
    <lineage>
        <taxon>Eukaryota</taxon>
        <taxon>Sar</taxon>
        <taxon>Stramenopiles</taxon>
        <taxon>Oomycota</taxon>
        <taxon>Peronosporomycetes</taxon>
        <taxon>Peronosporales</taxon>
        <taxon>Peronosporaceae</taxon>
        <taxon>Plasmopara</taxon>
    </lineage>
</organism>
<proteinExistence type="predicted"/>
<keyword evidence="2" id="KW-1185">Reference proteome</keyword>
<dbReference type="GeneID" id="36395610"/>
<sequence>MAEHLAISASLIHEETFPVLLKNGTNALISDPTVELAVLLPTLIISPKNYQNTVKISTANLFLTISSYEVNIRPQLLLRGDKQKR</sequence>
<protein>
    <submittedName>
        <fullName evidence="1">Uncharacterized protein</fullName>
    </submittedName>
</protein>